<name>D1CGS5_THET1</name>
<organism evidence="3 4">
    <name type="scientific">Thermobaculum terrenum (strain ATCC BAA-798 / CCMEE 7001 / YNP1)</name>
    <dbReference type="NCBI Taxonomy" id="525904"/>
    <lineage>
        <taxon>Bacteria</taxon>
        <taxon>Bacillati</taxon>
        <taxon>Chloroflexota</taxon>
        <taxon>Chloroflexia</taxon>
        <taxon>Candidatus Thermobaculales</taxon>
        <taxon>Candidatus Thermobaculaceae</taxon>
        <taxon>Thermobaculum</taxon>
    </lineage>
</organism>
<dbReference type="InterPro" id="IPR006311">
    <property type="entry name" value="TAT_signal"/>
</dbReference>
<dbReference type="InterPro" id="IPR006059">
    <property type="entry name" value="SBP"/>
</dbReference>
<proteinExistence type="predicted"/>
<evidence type="ECO:0000313" key="4">
    <source>
        <dbReference type="Proteomes" id="UP000000323"/>
    </source>
</evidence>
<dbReference type="Proteomes" id="UP000000323">
    <property type="component" value="Chromosome 2"/>
</dbReference>
<feature type="chain" id="PRO_5003022033" evidence="2">
    <location>
        <begin position="35"/>
        <end position="483"/>
    </location>
</feature>
<protein>
    <submittedName>
        <fullName evidence="3">Extracellular solute-binding protein family 1</fullName>
    </submittedName>
</protein>
<accession>D1CGS5</accession>
<evidence type="ECO:0000256" key="2">
    <source>
        <dbReference type="SAM" id="SignalP"/>
    </source>
</evidence>
<feature type="signal peptide" evidence="2">
    <location>
        <begin position="1"/>
        <end position="34"/>
    </location>
</feature>
<evidence type="ECO:0000256" key="1">
    <source>
        <dbReference type="SAM" id="MobiDB-lite"/>
    </source>
</evidence>
<dbReference type="HOGENOM" id="CLU_031285_10_0_0"/>
<dbReference type="EMBL" id="CP001826">
    <property type="protein sequence ID" value="ACZ42946.1"/>
    <property type="molecule type" value="Genomic_DNA"/>
</dbReference>
<dbReference type="PROSITE" id="PS51318">
    <property type="entry name" value="TAT"/>
    <property type="match status" value="1"/>
</dbReference>
<dbReference type="SUPFAM" id="SSF53850">
    <property type="entry name" value="Periplasmic binding protein-like II"/>
    <property type="match status" value="1"/>
</dbReference>
<feature type="compositionally biased region" description="Low complexity" evidence="1">
    <location>
        <begin position="49"/>
        <end position="69"/>
    </location>
</feature>
<reference evidence="4" key="1">
    <citation type="journal article" date="2010" name="Stand. Genomic Sci.">
        <title>Complete genome sequence of 'Thermobaculum terrenum' type strain (YNP1).</title>
        <authorList>
            <person name="Kiss H."/>
            <person name="Cleland D."/>
            <person name="Lapidus A."/>
            <person name="Lucas S."/>
            <person name="Glavina Del Rio T."/>
            <person name="Nolan M."/>
            <person name="Tice H."/>
            <person name="Han C."/>
            <person name="Goodwin L."/>
            <person name="Pitluck S."/>
            <person name="Liolios K."/>
            <person name="Ivanova N."/>
            <person name="Mavromatis K."/>
            <person name="Ovchinnikova G."/>
            <person name="Pati A."/>
            <person name="Chen A."/>
            <person name="Palaniappan K."/>
            <person name="Land M."/>
            <person name="Hauser L."/>
            <person name="Chang Y."/>
            <person name="Jeffries C."/>
            <person name="Lu M."/>
            <person name="Brettin T."/>
            <person name="Detter J."/>
            <person name="Goker M."/>
            <person name="Tindall B."/>
            <person name="Beck B."/>
            <person name="McDermott T."/>
            <person name="Woyke T."/>
            <person name="Bristow J."/>
            <person name="Eisen J."/>
            <person name="Markowitz V."/>
            <person name="Hugenholtz P."/>
            <person name="Kyrpides N."/>
            <person name="Klenk H."/>
            <person name="Cheng J."/>
        </authorList>
    </citation>
    <scope>NUCLEOTIDE SEQUENCE [LARGE SCALE GENOMIC DNA]</scope>
    <source>
        <strain evidence="4">ATCC BAA-798 / YNP1</strain>
    </source>
</reference>
<dbReference type="Pfam" id="PF13416">
    <property type="entry name" value="SBP_bac_8"/>
    <property type="match status" value="1"/>
</dbReference>
<dbReference type="PANTHER" id="PTHR43649:SF12">
    <property type="entry name" value="DIACETYLCHITOBIOSE BINDING PROTEIN DASA"/>
    <property type="match status" value="1"/>
</dbReference>
<dbReference type="KEGG" id="ttr:Tter_2042"/>
<feature type="region of interest" description="Disordered" evidence="1">
    <location>
        <begin position="37"/>
        <end position="71"/>
    </location>
</feature>
<dbReference type="CDD" id="cd14748">
    <property type="entry name" value="PBP2_UgpB"/>
    <property type="match status" value="1"/>
</dbReference>
<keyword evidence="2" id="KW-0732">Signal</keyword>
<sequence>MSRYPDRYPYGRKKLSRRQALKAIALGAAGATLAACGVTTGSPGSANKTPATTPAASQAPPPAANATPAVREAPKGRKIVLELYSVFAGNEHQGWIKLAERYEQVQSDVGIKITYSPGHQDNPKLLTSIAGGAAPDLAHLTPFSTPQWALLGVMTDLTEYVKQEGWTEDDWFPPAWNDMQWEGKFYQVQWDADPNFPFFWNQNLFEEVGLDPDKGPQTIDEVDEYSKKINTIRNGKVVRIGMIPWDVYGPENSLFTWGWSFGGEFWDPDKQEVTPDNDYVVKALEWMVKYAKSVGGPDKLSVTPPNLQLHPFGSGNIGMYPLVVPNYRDIRNAKPDMKIGHGLLPYEPPGAKQPGAGAWFGGWGLFIPKGAKNPDAAWEFIKWVSATPEGTKAQWETVGFPPAWKKAPVLEEIKNDPIMGPYYNVLISAKHSRPAIPVGAYYFGQIGEQVGEAINGKKTPLAAMRTAKENTMKEMQRFMKQNA</sequence>
<gene>
    <name evidence="3" type="ordered locus">Tter_2042</name>
</gene>
<dbReference type="Gene3D" id="3.40.190.10">
    <property type="entry name" value="Periplasmic binding protein-like II"/>
    <property type="match status" value="2"/>
</dbReference>
<dbReference type="STRING" id="525904.Tter_2042"/>
<dbReference type="RefSeq" id="WP_012875977.1">
    <property type="nucleotide sequence ID" value="NC_013526.1"/>
</dbReference>
<dbReference type="OrthoDB" id="9780991at2"/>
<dbReference type="AlphaFoldDB" id="D1CGS5"/>
<keyword evidence="4" id="KW-1185">Reference proteome</keyword>
<dbReference type="eggNOG" id="COG1653">
    <property type="taxonomic scope" value="Bacteria"/>
</dbReference>
<dbReference type="InterPro" id="IPR050490">
    <property type="entry name" value="Bact_solute-bd_prot1"/>
</dbReference>
<evidence type="ECO:0000313" key="3">
    <source>
        <dbReference type="EMBL" id="ACZ42946.1"/>
    </source>
</evidence>
<dbReference type="PANTHER" id="PTHR43649">
    <property type="entry name" value="ARABINOSE-BINDING PROTEIN-RELATED"/>
    <property type="match status" value="1"/>
</dbReference>